<organism evidence="2 4">
    <name type="scientific">Stutzerimonas balearica DSM 6083</name>
    <dbReference type="NCBI Taxonomy" id="1123016"/>
    <lineage>
        <taxon>Bacteria</taxon>
        <taxon>Pseudomonadati</taxon>
        <taxon>Pseudomonadota</taxon>
        <taxon>Gammaproteobacteria</taxon>
        <taxon>Pseudomonadales</taxon>
        <taxon>Pseudomonadaceae</taxon>
        <taxon>Stutzerimonas</taxon>
    </lineage>
</organism>
<feature type="region of interest" description="Disordered" evidence="1">
    <location>
        <begin position="1"/>
        <end position="24"/>
    </location>
</feature>
<evidence type="ECO:0000313" key="3">
    <source>
        <dbReference type="EMBL" id="SDM79327.1"/>
    </source>
</evidence>
<dbReference type="RefSeq" id="WP_043221821.1">
    <property type="nucleotide sequence ID" value="NZ_CP007511.1"/>
</dbReference>
<accession>A0A8D3Y3N8</accession>
<dbReference type="Proteomes" id="UP000031271">
    <property type="component" value="Chromosome"/>
</dbReference>
<dbReference type="AlphaFoldDB" id="A0A8D3Y3N8"/>
<protein>
    <submittedName>
        <fullName evidence="2">Uncharacterized protein</fullName>
    </submittedName>
</protein>
<name>A0A8D3Y3N8_9GAMM</name>
<dbReference type="EMBL" id="FNHO01000009">
    <property type="protein sequence ID" value="SDM79327.1"/>
    <property type="molecule type" value="Genomic_DNA"/>
</dbReference>
<reference evidence="3 5" key="2">
    <citation type="submission" date="2016-10" db="EMBL/GenBank/DDBJ databases">
        <authorList>
            <person name="Varghese N."/>
            <person name="Submissions S."/>
        </authorList>
    </citation>
    <scope>NUCLEOTIDE SEQUENCE [LARGE SCALE GENOMIC DNA]</scope>
    <source>
        <strain evidence="3 5">DSM 6083</strain>
    </source>
</reference>
<reference evidence="2 4" key="3">
    <citation type="journal article" name="Genome Announc.">
        <title>Complete Genome Sequence of Pseudomonas balearica DSM 6083T.</title>
        <authorList>
            <person name="Bennasar-Figueras A."/>
            <person name="Salva-Serra F."/>
            <person name="Jaen-Luchoro D."/>
            <person name="Segui C."/>
            <person name="Aliaga F."/>
            <person name="Busquets A."/>
            <person name="Gomila M."/>
            <person name="Moore E.R."/>
            <person name="Lalucat J."/>
        </authorList>
    </citation>
    <scope>NUCLEOTIDE SEQUENCE [LARGE SCALE GENOMIC DNA]</scope>
    <source>
        <strain evidence="4">DSM 6083</strain>
        <strain evidence="2">DSM6083</strain>
    </source>
</reference>
<evidence type="ECO:0000313" key="5">
    <source>
        <dbReference type="Proteomes" id="UP000182276"/>
    </source>
</evidence>
<dbReference type="KEGG" id="pbm:CL52_16565"/>
<keyword evidence="5" id="KW-1185">Reference proteome</keyword>
<sequence>MAKIDNKPTPTPISTPDEKSPSTVTYRDLAFKSRTLVLADGRNFAVAQGRIQTGDSALIAFLEKHPEFQREFDSAAGA</sequence>
<evidence type="ECO:0000313" key="2">
    <source>
        <dbReference type="EMBL" id="AJE16574.1"/>
    </source>
</evidence>
<dbReference type="EMBL" id="CP007511">
    <property type="protein sequence ID" value="AJE16574.1"/>
    <property type="molecule type" value="Genomic_DNA"/>
</dbReference>
<dbReference type="GeneID" id="77261503"/>
<reference evidence="4" key="1">
    <citation type="submission" date="2014-03" db="EMBL/GenBank/DDBJ databases">
        <title>Complete genome of Pseudomonas balearica DSM 6083T, a sewage water isolate from an enrichment with 2-methylnaphthalene.</title>
        <authorList>
            <person name="Salva-Serra F."/>
            <person name="Jaen-Luchoro D."/>
            <person name="Busquets A."/>
            <person name="Pena A."/>
            <person name="Gomila M."/>
            <person name="Bosch R."/>
            <person name="Nogales B."/>
            <person name="Garcia-Valdes E."/>
            <person name="Lalucat J."/>
            <person name="Bennasar A."/>
        </authorList>
    </citation>
    <scope>NUCLEOTIDE SEQUENCE [LARGE SCALE GENOMIC DNA]</scope>
    <source>
        <strain evidence="4">DSM 6083</strain>
    </source>
</reference>
<dbReference type="Proteomes" id="UP000182276">
    <property type="component" value="Unassembled WGS sequence"/>
</dbReference>
<evidence type="ECO:0000313" key="4">
    <source>
        <dbReference type="Proteomes" id="UP000031271"/>
    </source>
</evidence>
<gene>
    <name evidence="2" type="ORF">CL52_16565</name>
    <name evidence="3" type="ORF">SAMN05660875_10930</name>
</gene>
<evidence type="ECO:0000256" key="1">
    <source>
        <dbReference type="SAM" id="MobiDB-lite"/>
    </source>
</evidence>
<proteinExistence type="predicted"/>